<evidence type="ECO:0000256" key="1">
    <source>
        <dbReference type="SAM" id="Coils"/>
    </source>
</evidence>
<reference evidence="3" key="1">
    <citation type="journal article" date="2020" name="Stud. Mycol.">
        <title>101 Dothideomycetes genomes: a test case for predicting lifestyles and emergence of pathogens.</title>
        <authorList>
            <person name="Haridas S."/>
            <person name="Albert R."/>
            <person name="Binder M."/>
            <person name="Bloem J."/>
            <person name="Labutti K."/>
            <person name="Salamov A."/>
            <person name="Andreopoulos B."/>
            <person name="Baker S."/>
            <person name="Barry K."/>
            <person name="Bills G."/>
            <person name="Bluhm B."/>
            <person name="Cannon C."/>
            <person name="Castanera R."/>
            <person name="Culley D."/>
            <person name="Daum C."/>
            <person name="Ezra D."/>
            <person name="Gonzalez J."/>
            <person name="Henrissat B."/>
            <person name="Kuo A."/>
            <person name="Liang C."/>
            <person name="Lipzen A."/>
            <person name="Lutzoni F."/>
            <person name="Magnuson J."/>
            <person name="Mondo S."/>
            <person name="Nolan M."/>
            <person name="Ohm R."/>
            <person name="Pangilinan J."/>
            <person name="Park H.-J."/>
            <person name="Ramirez L."/>
            <person name="Alfaro M."/>
            <person name="Sun H."/>
            <person name="Tritt A."/>
            <person name="Yoshinaga Y."/>
            <person name="Zwiers L.-H."/>
            <person name="Turgeon B."/>
            <person name="Goodwin S."/>
            <person name="Spatafora J."/>
            <person name="Crous P."/>
            <person name="Grigoriev I."/>
        </authorList>
    </citation>
    <scope>NUCLEOTIDE SEQUENCE</scope>
    <source>
        <strain evidence="3">CBS 119687</strain>
    </source>
</reference>
<sequence length="545" mass="61107">MALYANTEDDLISLVDSSDGGVFNAVSPTRFGSIGRTVAETCHKPVQRDSFSSLTGLMRAKEPYTPVPPPTRKPPLSVKTNGMRIASLDAAHRDVLSPTAKPFHRAGSVAAYLDGDEDASVFSESTISPQALGNREPGILHLESLLDQIQLYPIEDTLTNVHHPQTPSPSNEESPLRSVFERPTYLGPVEPPTPAASTQPPLSSFEPSQNSKVYVSKHVWETMGRDLNSLGEQNCELRNKVSILEQHNHAVFDQKDGAETQLGLLRYQNESNKTQKADMGRSLAQQAVEIKKYQLEVADLTKQLSEAKAIQKNHDGALASLGTIKDRELGMQRLSTRQIEDKLQKMVLERDDAIRAQVKARDHMARAQNLTEILVKREKTINDLKHKHLEEHKRATDLEDQLDRLKFKMDQENIDDLKQKLREKSSLCDRQRNDLRIAQRDLALNLARVKALSKNGESLRGGAHLVKPALLTKLPSTVISCAECYAKNISCDGKSRCRNCTENDTLCTRWRCSMKHKLGICEDMQCKLPHDSQGWLITHEVRPEW</sequence>
<organism evidence="3 4">
    <name type="scientific">Dothidotthia symphoricarpi CBS 119687</name>
    <dbReference type="NCBI Taxonomy" id="1392245"/>
    <lineage>
        <taxon>Eukaryota</taxon>
        <taxon>Fungi</taxon>
        <taxon>Dikarya</taxon>
        <taxon>Ascomycota</taxon>
        <taxon>Pezizomycotina</taxon>
        <taxon>Dothideomycetes</taxon>
        <taxon>Pleosporomycetidae</taxon>
        <taxon>Pleosporales</taxon>
        <taxon>Dothidotthiaceae</taxon>
        <taxon>Dothidotthia</taxon>
    </lineage>
</organism>
<evidence type="ECO:0000313" key="4">
    <source>
        <dbReference type="Proteomes" id="UP000799771"/>
    </source>
</evidence>
<dbReference type="EMBL" id="ML977519">
    <property type="protein sequence ID" value="KAF2124438.1"/>
    <property type="molecule type" value="Genomic_DNA"/>
</dbReference>
<keyword evidence="1" id="KW-0175">Coiled coil</keyword>
<evidence type="ECO:0000256" key="2">
    <source>
        <dbReference type="SAM" id="MobiDB-lite"/>
    </source>
</evidence>
<feature type="region of interest" description="Disordered" evidence="2">
    <location>
        <begin position="183"/>
        <end position="209"/>
    </location>
</feature>
<dbReference type="OrthoDB" id="3777260at2759"/>
<feature type="coiled-coil region" evidence="1">
    <location>
        <begin position="283"/>
        <end position="310"/>
    </location>
</feature>
<name>A0A6A6A146_9PLEO</name>
<feature type="coiled-coil region" evidence="1">
    <location>
        <begin position="395"/>
        <end position="434"/>
    </location>
</feature>
<dbReference type="GeneID" id="54407399"/>
<dbReference type="Proteomes" id="UP000799771">
    <property type="component" value="Unassembled WGS sequence"/>
</dbReference>
<accession>A0A6A6A146</accession>
<protein>
    <submittedName>
        <fullName evidence="3">Uncharacterized protein</fullName>
    </submittedName>
</protein>
<proteinExistence type="predicted"/>
<evidence type="ECO:0000313" key="3">
    <source>
        <dbReference type="EMBL" id="KAF2124438.1"/>
    </source>
</evidence>
<dbReference type="RefSeq" id="XP_033518831.1">
    <property type="nucleotide sequence ID" value="XM_033666967.1"/>
</dbReference>
<dbReference type="AlphaFoldDB" id="A0A6A6A146"/>
<gene>
    <name evidence="3" type="ORF">P153DRAFT_361149</name>
</gene>
<feature type="compositionally biased region" description="Polar residues" evidence="2">
    <location>
        <begin position="195"/>
        <end position="209"/>
    </location>
</feature>
<keyword evidence="4" id="KW-1185">Reference proteome</keyword>